<name>A0ABR3LIL9_9TELE</name>
<sequence>MIRENFNQIKPSRAPLNGTPSPRTGYFHGVVCAALFLPPSRSLSLSLFLSSLISWQRCRKQPFTGSWNFISSLGLYYSSTQPIPRSPPSSFSLSRSISPSVYYGALITRAQVTEHCAAHNRAGLHSTSTHTQTEARAHKLTRTHSKSHTPWILLSEGQGK</sequence>
<reference evidence="1 2" key="1">
    <citation type="submission" date="2023-09" db="EMBL/GenBank/DDBJ databases">
        <authorList>
            <person name="Wang M."/>
        </authorList>
    </citation>
    <scope>NUCLEOTIDE SEQUENCE [LARGE SCALE GENOMIC DNA]</scope>
    <source>
        <strain evidence="1">GT-2023</strain>
        <tissue evidence="1">Liver</tissue>
    </source>
</reference>
<comment type="caution">
    <text evidence="1">The sequence shown here is derived from an EMBL/GenBank/DDBJ whole genome shotgun (WGS) entry which is preliminary data.</text>
</comment>
<dbReference type="Proteomes" id="UP001558613">
    <property type="component" value="Unassembled WGS sequence"/>
</dbReference>
<gene>
    <name evidence="1" type="ORF">QQF64_019355</name>
</gene>
<protein>
    <submittedName>
        <fullName evidence="1">Uncharacterized protein</fullName>
    </submittedName>
</protein>
<dbReference type="EMBL" id="JAYMGO010000022">
    <property type="protein sequence ID" value="KAL1251559.1"/>
    <property type="molecule type" value="Genomic_DNA"/>
</dbReference>
<evidence type="ECO:0000313" key="2">
    <source>
        <dbReference type="Proteomes" id="UP001558613"/>
    </source>
</evidence>
<organism evidence="1 2">
    <name type="scientific">Cirrhinus molitorella</name>
    <name type="common">mud carp</name>
    <dbReference type="NCBI Taxonomy" id="172907"/>
    <lineage>
        <taxon>Eukaryota</taxon>
        <taxon>Metazoa</taxon>
        <taxon>Chordata</taxon>
        <taxon>Craniata</taxon>
        <taxon>Vertebrata</taxon>
        <taxon>Euteleostomi</taxon>
        <taxon>Actinopterygii</taxon>
        <taxon>Neopterygii</taxon>
        <taxon>Teleostei</taxon>
        <taxon>Ostariophysi</taxon>
        <taxon>Cypriniformes</taxon>
        <taxon>Cyprinidae</taxon>
        <taxon>Labeoninae</taxon>
        <taxon>Labeonini</taxon>
        <taxon>Cirrhinus</taxon>
    </lineage>
</organism>
<proteinExistence type="predicted"/>
<evidence type="ECO:0000313" key="1">
    <source>
        <dbReference type="EMBL" id="KAL1251559.1"/>
    </source>
</evidence>
<accession>A0ABR3LIL9</accession>
<keyword evidence="2" id="KW-1185">Reference proteome</keyword>